<dbReference type="InterPro" id="IPR036280">
    <property type="entry name" value="Multihaem_cyt_sf"/>
</dbReference>
<dbReference type="RefSeq" id="WP_014777530.1">
    <property type="nucleotide sequence ID" value="NC_018012.1"/>
</dbReference>
<keyword evidence="9" id="KW-1133">Transmembrane helix</keyword>
<comment type="subcellular location">
    <subcellularLocation>
        <location evidence="1">Cell membrane</location>
    </subcellularLocation>
</comment>
<dbReference type="GO" id="GO:0005886">
    <property type="term" value="C:plasma membrane"/>
    <property type="evidence" value="ECO:0007669"/>
    <property type="project" value="UniProtKB-SubCell"/>
</dbReference>
<dbReference type="AlphaFoldDB" id="I3Y7S7"/>
<keyword evidence="8" id="KW-0249">Electron transport</keyword>
<dbReference type="GO" id="GO:0046872">
    <property type="term" value="F:metal ion binding"/>
    <property type="evidence" value="ECO:0007669"/>
    <property type="project" value="UniProtKB-KW"/>
</dbReference>
<dbReference type="Pfam" id="PF03264">
    <property type="entry name" value="Cytochrom_NNT"/>
    <property type="match status" value="1"/>
</dbReference>
<proteinExistence type="inferred from homology"/>
<evidence type="ECO:0000256" key="8">
    <source>
        <dbReference type="ARBA" id="ARBA00022982"/>
    </source>
</evidence>
<name>I3Y7S7_THIV6</name>
<evidence type="ECO:0000256" key="10">
    <source>
        <dbReference type="ARBA" id="ARBA00023004"/>
    </source>
</evidence>
<evidence type="ECO:0000313" key="13">
    <source>
        <dbReference type="EMBL" id="AFL73045.1"/>
    </source>
</evidence>
<dbReference type="STRING" id="765911.Thivi_1014"/>
<evidence type="ECO:0000256" key="4">
    <source>
        <dbReference type="ARBA" id="ARBA00022475"/>
    </source>
</evidence>
<gene>
    <name evidence="13" type="ordered locus">Thivi_1014</name>
</gene>
<evidence type="ECO:0000256" key="5">
    <source>
        <dbReference type="ARBA" id="ARBA00022617"/>
    </source>
</evidence>
<protein>
    <submittedName>
        <fullName evidence="13">Nitrate/TMAO reductase, membrane-bound tetraheme cytochrome c subunit</fullName>
    </submittedName>
</protein>
<dbReference type="Gene3D" id="1.10.3820.10">
    <property type="entry name" value="Di-heme elbow motif domain"/>
    <property type="match status" value="1"/>
</dbReference>
<evidence type="ECO:0000256" key="6">
    <source>
        <dbReference type="ARBA" id="ARBA00022692"/>
    </source>
</evidence>
<evidence type="ECO:0000313" key="14">
    <source>
        <dbReference type="Proteomes" id="UP000006062"/>
    </source>
</evidence>
<comment type="similarity">
    <text evidence="2">Belongs to the NapC/NirT/NrfH family.</text>
</comment>
<evidence type="ECO:0000256" key="3">
    <source>
        <dbReference type="ARBA" id="ARBA00022448"/>
    </source>
</evidence>
<dbReference type="EMBL" id="CP003154">
    <property type="protein sequence ID" value="AFL73045.1"/>
    <property type="molecule type" value="Genomic_DNA"/>
</dbReference>
<dbReference type="InterPro" id="IPR005126">
    <property type="entry name" value="NapC/NirT_cyt_c_N"/>
</dbReference>
<evidence type="ECO:0000256" key="2">
    <source>
        <dbReference type="ARBA" id="ARBA00007395"/>
    </source>
</evidence>
<sequence length="196" mass="21457">MKTRKWLFFPLTSLVILPGLMAGSWILAESAIEATSGQEFCSACHTMRPFAETYALDVHGGSNPRGLTTACSACHLPHDSPASYLMAKVNTGIHDGLAQMIAIFKAPDWIANLERRSDYVHDSGCLVCHSRLDQAKNQKPTAAFAHQTYFSGQDAMRCVTCHAHVGHRDLLQHLSARRGEIESAKPQAEAIDEPAQ</sequence>
<dbReference type="InterPro" id="IPR038266">
    <property type="entry name" value="NapC/NirT_cytc_sf"/>
</dbReference>
<dbReference type="GO" id="GO:0009055">
    <property type="term" value="F:electron transfer activity"/>
    <property type="evidence" value="ECO:0007669"/>
    <property type="project" value="TreeGrafter"/>
</dbReference>
<evidence type="ECO:0000256" key="1">
    <source>
        <dbReference type="ARBA" id="ARBA00004236"/>
    </source>
</evidence>
<feature type="domain" description="NapC/NirT cytochrome c N-terminal" evidence="12">
    <location>
        <begin position="11"/>
        <end position="168"/>
    </location>
</feature>
<dbReference type="KEGG" id="tvi:Thivi_1014"/>
<dbReference type="OrthoDB" id="9782159at2"/>
<evidence type="ECO:0000259" key="12">
    <source>
        <dbReference type="Pfam" id="PF03264"/>
    </source>
</evidence>
<keyword evidence="14" id="KW-1185">Reference proteome</keyword>
<dbReference type="PANTHER" id="PTHR30333">
    <property type="entry name" value="CYTOCHROME C-TYPE PROTEIN"/>
    <property type="match status" value="1"/>
</dbReference>
<keyword evidence="10" id="KW-0408">Iron</keyword>
<keyword evidence="4" id="KW-1003">Cell membrane</keyword>
<dbReference type="eggNOG" id="COG3005">
    <property type="taxonomic scope" value="Bacteria"/>
</dbReference>
<dbReference type="InterPro" id="IPR051174">
    <property type="entry name" value="Cytochrome_c-type_ET"/>
</dbReference>
<dbReference type="Proteomes" id="UP000006062">
    <property type="component" value="Chromosome"/>
</dbReference>
<keyword evidence="7" id="KW-0479">Metal-binding</keyword>
<reference evidence="13 14" key="1">
    <citation type="submission" date="2012-06" db="EMBL/GenBank/DDBJ databases">
        <title>Complete sequence of Thiocystis violascens DSM 198.</title>
        <authorList>
            <consortium name="US DOE Joint Genome Institute"/>
            <person name="Lucas S."/>
            <person name="Han J."/>
            <person name="Lapidus A."/>
            <person name="Cheng J.-F."/>
            <person name="Goodwin L."/>
            <person name="Pitluck S."/>
            <person name="Peters L."/>
            <person name="Ovchinnikova G."/>
            <person name="Teshima H."/>
            <person name="Detter J.C."/>
            <person name="Han C."/>
            <person name="Tapia R."/>
            <person name="Land M."/>
            <person name="Hauser L."/>
            <person name="Kyrpides N."/>
            <person name="Ivanova N."/>
            <person name="Pagani I."/>
            <person name="Vogl K."/>
            <person name="Liu Z."/>
            <person name="Frigaard N.-U."/>
            <person name="Bryant D."/>
            <person name="Woyke T."/>
        </authorList>
    </citation>
    <scope>NUCLEOTIDE SEQUENCE [LARGE SCALE GENOMIC DNA]</scope>
    <source>
        <strain evidence="14">ATCC 17096 / DSM 198 / 6111</strain>
    </source>
</reference>
<dbReference type="HOGENOM" id="CLU_096753_1_1_6"/>
<organism evidence="13 14">
    <name type="scientific">Thiocystis violascens (strain ATCC 17096 / DSM 198 / 6111)</name>
    <name type="common">Chromatium violascens</name>
    <dbReference type="NCBI Taxonomy" id="765911"/>
    <lineage>
        <taxon>Bacteria</taxon>
        <taxon>Pseudomonadati</taxon>
        <taxon>Pseudomonadota</taxon>
        <taxon>Gammaproteobacteria</taxon>
        <taxon>Chromatiales</taxon>
        <taxon>Chromatiaceae</taxon>
        <taxon>Thiocystis</taxon>
    </lineage>
</organism>
<keyword evidence="3" id="KW-0813">Transport</keyword>
<evidence type="ECO:0000256" key="7">
    <source>
        <dbReference type="ARBA" id="ARBA00022723"/>
    </source>
</evidence>
<evidence type="ECO:0000256" key="11">
    <source>
        <dbReference type="ARBA" id="ARBA00023136"/>
    </source>
</evidence>
<keyword evidence="5" id="KW-0349">Heme</keyword>
<evidence type="ECO:0000256" key="9">
    <source>
        <dbReference type="ARBA" id="ARBA00022989"/>
    </source>
</evidence>
<dbReference type="GO" id="GO:0009061">
    <property type="term" value="P:anaerobic respiration"/>
    <property type="evidence" value="ECO:0007669"/>
    <property type="project" value="TreeGrafter"/>
</dbReference>
<accession>I3Y7S7</accession>
<dbReference type="PANTHER" id="PTHR30333:SF1">
    <property type="entry name" value="CYTOCHROME C-TYPE PROTEIN NAPC"/>
    <property type="match status" value="1"/>
</dbReference>
<keyword evidence="11" id="KW-0472">Membrane</keyword>
<keyword evidence="6" id="KW-0812">Transmembrane</keyword>
<dbReference type="SUPFAM" id="SSF48695">
    <property type="entry name" value="Multiheme cytochromes"/>
    <property type="match status" value="1"/>
</dbReference>